<keyword evidence="10" id="KW-0998">Cell outer membrane</keyword>
<dbReference type="GO" id="GO:0015288">
    <property type="term" value="F:porin activity"/>
    <property type="evidence" value="ECO:0007669"/>
    <property type="project" value="UniProtKB-KW"/>
</dbReference>
<dbReference type="GO" id="GO:0034220">
    <property type="term" value="P:monoatomic ion transmembrane transport"/>
    <property type="evidence" value="ECO:0007669"/>
    <property type="project" value="InterPro"/>
</dbReference>
<evidence type="ECO:0000256" key="3">
    <source>
        <dbReference type="ARBA" id="ARBA00022448"/>
    </source>
</evidence>
<comment type="subunit">
    <text evidence="2">Homotrimer.</text>
</comment>
<dbReference type="RefSeq" id="WP_107142136.1">
    <property type="nucleotide sequence ID" value="NZ_CP028324.1"/>
</dbReference>
<sequence>MKYVITAALALTAAAAQAQSHVQIYGVVDAGVLAEYGTPAGNTTGIGSGLASGSRLGFKGSEDLGSGLSAVFVLEGGYHVDTGAMGQGGLIFGRQAFVGLRGTFGTVTVGRQYSPYYQAIRDVADPFEDGMAGQATNLMAGNYRMDNSVVYATPRVAGWSAEVAYGAGEETDKLAVNDARKRQFSGMLSYTQGPLLVMLAHHHREDALLPDHVRHTALAARYTLGDVMGHVAVADNRGLAAERSRDVLLGVTWKNGPHRVLLSAIARNDRSAAQRDARQLGAGYLYGLSPRTDLYAAYGHIDNDNGAAFTVGNATDSGNGNAAVNLGLRHIF</sequence>
<comment type="subcellular location">
    <subcellularLocation>
        <location evidence="1">Cell outer membrane</location>
        <topology evidence="1">Multi-pass membrane protein</topology>
    </subcellularLocation>
</comment>
<evidence type="ECO:0000256" key="1">
    <source>
        <dbReference type="ARBA" id="ARBA00004571"/>
    </source>
</evidence>
<evidence type="ECO:0000256" key="8">
    <source>
        <dbReference type="ARBA" id="ARBA00023114"/>
    </source>
</evidence>
<keyword evidence="3" id="KW-0813">Transport</keyword>
<keyword evidence="8" id="KW-0626">Porin</keyword>
<protein>
    <submittedName>
        <fullName evidence="13">Porin</fullName>
    </submittedName>
</protein>
<dbReference type="InterPro" id="IPR023614">
    <property type="entry name" value="Porin_dom_sf"/>
</dbReference>
<accession>A0A2R4CAX1</accession>
<dbReference type="SUPFAM" id="SSF56935">
    <property type="entry name" value="Porins"/>
    <property type="match status" value="1"/>
</dbReference>
<dbReference type="GO" id="GO:0046930">
    <property type="term" value="C:pore complex"/>
    <property type="evidence" value="ECO:0007669"/>
    <property type="project" value="UniProtKB-KW"/>
</dbReference>
<dbReference type="CDD" id="cd00342">
    <property type="entry name" value="gram_neg_porins"/>
    <property type="match status" value="1"/>
</dbReference>
<dbReference type="GO" id="GO:0009279">
    <property type="term" value="C:cell outer membrane"/>
    <property type="evidence" value="ECO:0007669"/>
    <property type="project" value="UniProtKB-SubCell"/>
</dbReference>
<keyword evidence="4" id="KW-1134">Transmembrane beta strand</keyword>
<feature type="chain" id="PRO_5015332013" evidence="11">
    <location>
        <begin position="19"/>
        <end position="332"/>
    </location>
</feature>
<dbReference type="Pfam" id="PF13609">
    <property type="entry name" value="Porin_4"/>
    <property type="match status" value="1"/>
</dbReference>
<feature type="signal peptide" evidence="11">
    <location>
        <begin position="1"/>
        <end position="18"/>
    </location>
</feature>
<evidence type="ECO:0000313" key="13">
    <source>
        <dbReference type="EMBL" id="AVR96787.1"/>
    </source>
</evidence>
<gene>
    <name evidence="13" type="ORF">C9I28_14725</name>
</gene>
<evidence type="ECO:0000256" key="10">
    <source>
        <dbReference type="ARBA" id="ARBA00023237"/>
    </source>
</evidence>
<organism evidence="13 14">
    <name type="scientific">Pseudoduganella armeniaca</name>
    <dbReference type="NCBI Taxonomy" id="2072590"/>
    <lineage>
        <taxon>Bacteria</taxon>
        <taxon>Pseudomonadati</taxon>
        <taxon>Pseudomonadota</taxon>
        <taxon>Betaproteobacteria</taxon>
        <taxon>Burkholderiales</taxon>
        <taxon>Oxalobacteraceae</taxon>
        <taxon>Telluria group</taxon>
        <taxon>Pseudoduganella</taxon>
    </lineage>
</organism>
<evidence type="ECO:0000256" key="4">
    <source>
        <dbReference type="ARBA" id="ARBA00022452"/>
    </source>
</evidence>
<evidence type="ECO:0000256" key="2">
    <source>
        <dbReference type="ARBA" id="ARBA00011233"/>
    </source>
</evidence>
<dbReference type="Gene3D" id="2.40.160.10">
    <property type="entry name" value="Porin"/>
    <property type="match status" value="1"/>
</dbReference>
<keyword evidence="14" id="KW-1185">Reference proteome</keyword>
<dbReference type="InterPro" id="IPR001702">
    <property type="entry name" value="Porin_Gram-ve"/>
</dbReference>
<dbReference type="PRINTS" id="PR00182">
    <property type="entry name" value="ECOLNEIPORIN"/>
</dbReference>
<dbReference type="InterPro" id="IPR033900">
    <property type="entry name" value="Gram_neg_porin_domain"/>
</dbReference>
<name>A0A2R4CAX1_9BURK</name>
<reference evidence="13 14" key="1">
    <citation type="submission" date="2018-03" db="EMBL/GenBank/DDBJ databases">
        <title>Massilia armeniaca sp. nov., isolated from desert soil.</title>
        <authorList>
            <person name="Huang H."/>
            <person name="Ren M."/>
        </authorList>
    </citation>
    <scope>NUCLEOTIDE SEQUENCE [LARGE SCALE GENOMIC DNA]</scope>
    <source>
        <strain evidence="13 14">ZMN-3</strain>
    </source>
</reference>
<proteinExistence type="predicted"/>
<dbReference type="InterPro" id="IPR050298">
    <property type="entry name" value="Gram-neg_bact_OMP"/>
</dbReference>
<evidence type="ECO:0000313" key="14">
    <source>
        <dbReference type="Proteomes" id="UP000240505"/>
    </source>
</evidence>
<evidence type="ECO:0000256" key="7">
    <source>
        <dbReference type="ARBA" id="ARBA00023065"/>
    </source>
</evidence>
<keyword evidence="5" id="KW-0812">Transmembrane</keyword>
<keyword evidence="9" id="KW-0472">Membrane</keyword>
<keyword evidence="7" id="KW-0406">Ion transport</keyword>
<dbReference type="EMBL" id="CP028324">
    <property type="protein sequence ID" value="AVR96787.1"/>
    <property type="molecule type" value="Genomic_DNA"/>
</dbReference>
<dbReference type="KEGG" id="masz:C9I28_14725"/>
<evidence type="ECO:0000256" key="6">
    <source>
        <dbReference type="ARBA" id="ARBA00022729"/>
    </source>
</evidence>
<dbReference type="PANTHER" id="PTHR34501:SF9">
    <property type="entry name" value="MAJOR OUTER MEMBRANE PROTEIN P.IA"/>
    <property type="match status" value="1"/>
</dbReference>
<dbReference type="PANTHER" id="PTHR34501">
    <property type="entry name" value="PROTEIN YDDL-RELATED"/>
    <property type="match status" value="1"/>
</dbReference>
<keyword evidence="6 11" id="KW-0732">Signal</keyword>
<dbReference type="OrthoDB" id="5289162at2"/>
<dbReference type="AlphaFoldDB" id="A0A2R4CAX1"/>
<evidence type="ECO:0000256" key="9">
    <source>
        <dbReference type="ARBA" id="ARBA00023136"/>
    </source>
</evidence>
<feature type="domain" description="Porin" evidence="12">
    <location>
        <begin position="6"/>
        <end position="305"/>
    </location>
</feature>
<evidence type="ECO:0000256" key="11">
    <source>
        <dbReference type="SAM" id="SignalP"/>
    </source>
</evidence>
<dbReference type="Proteomes" id="UP000240505">
    <property type="component" value="Chromosome"/>
</dbReference>
<evidence type="ECO:0000256" key="5">
    <source>
        <dbReference type="ARBA" id="ARBA00022692"/>
    </source>
</evidence>
<evidence type="ECO:0000259" key="12">
    <source>
        <dbReference type="Pfam" id="PF13609"/>
    </source>
</evidence>
<dbReference type="PRINTS" id="PR00184">
    <property type="entry name" value="NEISSPPORIN"/>
</dbReference>
<dbReference type="InterPro" id="IPR002299">
    <property type="entry name" value="Porin_Neis"/>
</dbReference>